<evidence type="ECO:0000313" key="3">
    <source>
        <dbReference type="EMBL" id="KIK50063.1"/>
    </source>
</evidence>
<dbReference type="Pfam" id="PF07713">
    <property type="entry name" value="DUF1604"/>
    <property type="match status" value="1"/>
</dbReference>
<feature type="domain" description="G-patch" evidence="2">
    <location>
        <begin position="160"/>
        <end position="180"/>
    </location>
</feature>
<gene>
    <name evidence="3" type="ORF">GYMLUDRAFT_51406</name>
</gene>
<dbReference type="GO" id="GO:0003723">
    <property type="term" value="F:RNA binding"/>
    <property type="evidence" value="ECO:0007669"/>
    <property type="project" value="TreeGrafter"/>
</dbReference>
<feature type="compositionally biased region" description="Basic and acidic residues" evidence="1">
    <location>
        <begin position="918"/>
        <end position="931"/>
    </location>
</feature>
<organism evidence="3 4">
    <name type="scientific">Collybiopsis luxurians FD-317 M1</name>
    <dbReference type="NCBI Taxonomy" id="944289"/>
    <lineage>
        <taxon>Eukaryota</taxon>
        <taxon>Fungi</taxon>
        <taxon>Dikarya</taxon>
        <taxon>Basidiomycota</taxon>
        <taxon>Agaricomycotina</taxon>
        <taxon>Agaricomycetes</taxon>
        <taxon>Agaricomycetidae</taxon>
        <taxon>Agaricales</taxon>
        <taxon>Marasmiineae</taxon>
        <taxon>Omphalotaceae</taxon>
        <taxon>Collybiopsis</taxon>
        <taxon>Collybiopsis luxurians</taxon>
    </lineage>
</organism>
<feature type="compositionally biased region" description="Acidic residues" evidence="1">
    <location>
        <begin position="779"/>
        <end position="799"/>
    </location>
</feature>
<evidence type="ECO:0000313" key="4">
    <source>
        <dbReference type="Proteomes" id="UP000053593"/>
    </source>
</evidence>
<dbReference type="OrthoDB" id="20507at2759"/>
<feature type="compositionally biased region" description="Basic and acidic residues" evidence="1">
    <location>
        <begin position="610"/>
        <end position="629"/>
    </location>
</feature>
<dbReference type="HOGENOM" id="CLU_008613_3_1_1"/>
<feature type="compositionally biased region" description="Low complexity" evidence="1">
    <location>
        <begin position="686"/>
        <end position="707"/>
    </location>
</feature>
<feature type="compositionally biased region" description="Gly residues" evidence="1">
    <location>
        <begin position="717"/>
        <end position="741"/>
    </location>
</feature>
<protein>
    <recommendedName>
        <fullName evidence="2">G-patch domain-containing protein</fullName>
    </recommendedName>
</protein>
<dbReference type="PANTHER" id="PTHR13384">
    <property type="entry name" value="G PATCH DOMAIN-CONTAINING PROTEIN 1"/>
    <property type="match status" value="1"/>
</dbReference>
<dbReference type="GO" id="GO:0006397">
    <property type="term" value="P:mRNA processing"/>
    <property type="evidence" value="ECO:0007669"/>
    <property type="project" value="InterPro"/>
</dbReference>
<keyword evidence="4" id="KW-1185">Reference proteome</keyword>
<dbReference type="PROSITE" id="PS50174">
    <property type="entry name" value="G_PATCH"/>
    <property type="match status" value="1"/>
</dbReference>
<dbReference type="EMBL" id="KN834934">
    <property type="protein sequence ID" value="KIK50063.1"/>
    <property type="molecule type" value="Genomic_DNA"/>
</dbReference>
<evidence type="ECO:0000256" key="1">
    <source>
        <dbReference type="SAM" id="MobiDB-lite"/>
    </source>
</evidence>
<sequence>MTSRLKRKLGDIGVDTSSTRANENFCLIGTPLPPLEKSRDTGEFVPLWKQEVRDEKGRRRLHGAFTGGFSAGYFNTVGSKEGWTPQSFVSSRSDRAKQKQARPEDFMDEEDMQELADSRKIVDTTDEMDLAGEGRMEGQDDEQIDPLTAALQSAMLPPTKDSVGARILKKMGWRVGQGIGPRITFKQRRLQDLQASVGSGQTLPSDIPDDDPEEASKHTYAPRDTPILVVERKDNTHGIGYRPGMSLNESLGAKGAGKNSGPNLSAGFGLGALNDADEDDLDVYDGGSSSLRNRLAYDAADDHDGDRISLGGSKHKSNLSTPAASSRGTFRDGTAVLPGFFLSGEPVMEDRWYPLPEIPAGWKPDPKRVWVQNQTQPSDSANKENLNQAATAASEPMPHSKWKTRGLSADERGTLLGETPLPSAPRSVFDYMSQKDKDRLKNIAENLRSGSKPGESSSTANETPTPTPAPTPRIPHTDPYIARAALSGFQPFTTNPVKQARYTAYLQSQAQANTADPDSALSLEPLPHQSIAEFNSEMEEYAQSAVVFKPMSGAMAGRFTRSAVVEQGPDVVEGLHTPSFSSDKEKGKGASASSSAGGITFVDGDGNAVPEKEAQDKAEKEKDERKDLSPMENAARLGMYGPMTRETKPWQPARLLCKRFGVKDPSAEVKNDLDISQPPSQGPPKTSTSSAAAASFAASTFDPSSASGADLEKFGISVGGAGTGFPAGSAGNGRGGGGGGGRPRDLTNIGLGDEDDTQGQDTLTYERPSVDVFKAIFASDDEDSDDEEQKEEGAGDDDNVNQGSTAAPNPIAPTPVDPTGSFNTLSSSAAPAAAATSINKPVPIDLNTFKPTFVRREKDSNNSESKDRDEKKKDKEKKDKKKEKRKAIVSFMDDEGDGGESLNVVVEKPKKKKRKKDKDKDKDKDEESKDKEKRRREKEEDDMDMWVEKPPATGVQGANADVEMRSAVAGEAPGPTGSTVSKGRKRAIDFM</sequence>
<feature type="region of interest" description="Disordered" evidence="1">
    <location>
        <begin position="374"/>
        <end position="406"/>
    </location>
</feature>
<feature type="compositionally biased region" description="Basic and acidic residues" evidence="1">
    <location>
        <begin position="854"/>
        <end position="877"/>
    </location>
</feature>
<feature type="compositionally biased region" description="Polar residues" evidence="1">
    <location>
        <begin position="318"/>
        <end position="327"/>
    </location>
</feature>
<dbReference type="AlphaFoldDB" id="A0A0D0C5U2"/>
<feature type="compositionally biased region" description="Low complexity" evidence="1">
    <location>
        <begin position="826"/>
        <end position="837"/>
    </location>
</feature>
<proteinExistence type="predicted"/>
<feature type="compositionally biased region" description="Polar residues" evidence="1">
    <location>
        <begin position="374"/>
        <end position="391"/>
    </location>
</feature>
<feature type="region of interest" description="Disordered" evidence="1">
    <location>
        <begin position="668"/>
        <end position="991"/>
    </location>
</feature>
<feature type="compositionally biased region" description="Basic residues" evidence="1">
    <location>
        <begin position="878"/>
        <end position="887"/>
    </location>
</feature>
<name>A0A0D0C5U2_9AGAR</name>
<feature type="region of interest" description="Disordered" evidence="1">
    <location>
        <begin position="194"/>
        <end position="221"/>
    </location>
</feature>
<feature type="region of interest" description="Disordered" evidence="1">
    <location>
        <begin position="574"/>
        <end position="652"/>
    </location>
</feature>
<dbReference type="GO" id="GO:0005634">
    <property type="term" value="C:nucleus"/>
    <property type="evidence" value="ECO:0007669"/>
    <property type="project" value="TreeGrafter"/>
</dbReference>
<feature type="region of interest" description="Disordered" evidence="1">
    <location>
        <begin position="86"/>
        <end position="107"/>
    </location>
</feature>
<feature type="region of interest" description="Disordered" evidence="1">
    <location>
        <begin position="447"/>
        <end position="477"/>
    </location>
</feature>
<dbReference type="InterPro" id="IPR011666">
    <property type="entry name" value="DUF1604"/>
</dbReference>
<feature type="compositionally biased region" description="Low complexity" evidence="1">
    <location>
        <begin position="589"/>
        <end position="598"/>
    </location>
</feature>
<accession>A0A0D0C5U2</accession>
<dbReference type="Pfam" id="PF01585">
    <property type="entry name" value="G-patch"/>
    <property type="match status" value="1"/>
</dbReference>
<reference evidence="3 4" key="1">
    <citation type="submission" date="2014-04" db="EMBL/GenBank/DDBJ databases">
        <title>Evolutionary Origins and Diversification of the Mycorrhizal Mutualists.</title>
        <authorList>
            <consortium name="DOE Joint Genome Institute"/>
            <consortium name="Mycorrhizal Genomics Consortium"/>
            <person name="Kohler A."/>
            <person name="Kuo A."/>
            <person name="Nagy L.G."/>
            <person name="Floudas D."/>
            <person name="Copeland A."/>
            <person name="Barry K.W."/>
            <person name="Cichocki N."/>
            <person name="Veneault-Fourrey C."/>
            <person name="LaButti K."/>
            <person name="Lindquist E.A."/>
            <person name="Lipzen A."/>
            <person name="Lundell T."/>
            <person name="Morin E."/>
            <person name="Murat C."/>
            <person name="Riley R."/>
            <person name="Ohm R."/>
            <person name="Sun H."/>
            <person name="Tunlid A."/>
            <person name="Henrissat B."/>
            <person name="Grigoriev I.V."/>
            <person name="Hibbett D.S."/>
            <person name="Martin F."/>
        </authorList>
    </citation>
    <scope>NUCLEOTIDE SEQUENCE [LARGE SCALE GENOMIC DNA]</scope>
    <source>
        <strain evidence="3 4">FD-317 M1</strain>
    </source>
</reference>
<feature type="region of interest" description="Disordered" evidence="1">
    <location>
        <begin position="302"/>
        <end position="327"/>
    </location>
</feature>
<dbReference type="Proteomes" id="UP000053593">
    <property type="component" value="Unassembled WGS sequence"/>
</dbReference>
<dbReference type="InterPro" id="IPR000467">
    <property type="entry name" value="G_patch_dom"/>
</dbReference>
<dbReference type="Pfam" id="PF26093">
    <property type="entry name" value="HTH_TGH"/>
    <property type="match status" value="1"/>
</dbReference>
<evidence type="ECO:0000259" key="2">
    <source>
        <dbReference type="PROSITE" id="PS50174"/>
    </source>
</evidence>
<feature type="compositionally biased region" description="Basic and acidic residues" evidence="1">
    <location>
        <begin position="92"/>
        <end position="105"/>
    </location>
</feature>
<dbReference type="PANTHER" id="PTHR13384:SF19">
    <property type="entry name" value="G PATCH DOMAIN-CONTAINING PROTEIN 1"/>
    <property type="match status" value="1"/>
</dbReference>
<feature type="compositionally biased region" description="Polar residues" evidence="1">
    <location>
        <begin position="194"/>
        <end position="204"/>
    </location>
</feature>